<dbReference type="InterPro" id="IPR017317">
    <property type="entry name" value="Pept_S8_subtilisin_bacteroid-2"/>
</dbReference>
<feature type="domain" description="Secretion system C-terminal sorting" evidence="8">
    <location>
        <begin position="464"/>
        <end position="530"/>
    </location>
</feature>
<feature type="active site" description="Charge relay system" evidence="5">
    <location>
        <position position="174"/>
    </location>
</feature>
<keyword evidence="10" id="KW-1185">Reference proteome</keyword>
<dbReference type="InterPro" id="IPR000209">
    <property type="entry name" value="Peptidase_S8/S53_dom"/>
</dbReference>
<dbReference type="PIRSF" id="PIRSF037903">
    <property type="entry name" value="Subtilisin_rel_GFO_2223"/>
    <property type="match status" value="1"/>
</dbReference>
<dbReference type="Pfam" id="PF18962">
    <property type="entry name" value="Por_Secre_tail"/>
    <property type="match status" value="1"/>
</dbReference>
<dbReference type="RefSeq" id="WP_219041139.1">
    <property type="nucleotide sequence ID" value="NZ_JAHWDF010000019.1"/>
</dbReference>
<sequence length="533" mass="59109">MKVFLLLFIICCNIGFSQEHAWVYFTDKPNASVALSNPNSILTQRAINRKNAHNIVIDERDVPVNEAYLSALKNQNGILVKAKSKWLNCVHVIGDFNSIDNLTQLNFVEEVLFTNTSLNARNSSFHSSKVNLKNHENLVDFEYGNSANQIEMIHANYLYQNDFTGENMLVAIMDAGFPNVNIMTSFSRLRDNNNLMGGYDFVDREENYDDATESNHGTKVLSDMAGFIQNEFVGTAPDASYYLFRTEDASSETPVEESYWVEAAERADSLGVDVINTSLGYFNYDNPNYNYTPADMDGNTAFITRGANIAVEKGILVVTSAGNSGNNQSFPVIAAPADGNVYTVGAVNPNEEYASFSSIGPTADGRIKPDGVAQGSSAAVINQFDQIVYNNGTSFSAPIMAGAITSFWQANPQLTNLEIMQKVRESSSRFNNPNEQLGYGIPNFQIALDDVLDSINYQEQSLKVHPNPVKNILKIEHENLKELEIKIYNMLGKLVLEAKNTSSRINLSKLSSGIYIAKFTSVHFQKSIKIIKE</sequence>
<evidence type="ECO:0000256" key="1">
    <source>
        <dbReference type="ARBA" id="ARBA00022670"/>
    </source>
</evidence>
<feature type="domain" description="Peptidase S8/S53" evidence="7">
    <location>
        <begin position="165"/>
        <end position="440"/>
    </location>
</feature>
<keyword evidence="3 5" id="KW-0378">Hydrolase</keyword>
<feature type="active site" description="Charge relay system" evidence="5">
    <location>
        <position position="394"/>
    </location>
</feature>
<keyword evidence="2 6" id="KW-0732">Signal</keyword>
<evidence type="ECO:0000313" key="10">
    <source>
        <dbReference type="Proteomes" id="UP000719267"/>
    </source>
</evidence>
<keyword evidence="4 5" id="KW-0720">Serine protease</keyword>
<dbReference type="InterPro" id="IPR023827">
    <property type="entry name" value="Peptidase_S8_Asp-AS"/>
</dbReference>
<dbReference type="PANTHER" id="PTHR43806">
    <property type="entry name" value="PEPTIDASE S8"/>
    <property type="match status" value="1"/>
</dbReference>
<feature type="active site" description="Charge relay system" evidence="5">
    <location>
        <position position="216"/>
    </location>
</feature>
<feature type="signal peptide" evidence="6">
    <location>
        <begin position="1"/>
        <end position="21"/>
    </location>
</feature>
<accession>A0ABS6W560</accession>
<reference evidence="9 10" key="1">
    <citation type="submission" date="2021-07" db="EMBL/GenBank/DDBJ databases">
        <title>Mesonia aestuariivivens sp. nov., isolated from a tidal flat.</title>
        <authorList>
            <person name="Kim Y.-O."/>
            <person name="Yoon J.-H."/>
        </authorList>
    </citation>
    <scope>NUCLEOTIDE SEQUENCE [LARGE SCALE GENOMIC DNA]</scope>
    <source>
        <strain evidence="9 10">JHPTF-M18</strain>
    </source>
</reference>
<comment type="similarity">
    <text evidence="5">Belongs to the peptidase S8 family.</text>
</comment>
<dbReference type="PROSITE" id="PS51892">
    <property type="entry name" value="SUBTILASE"/>
    <property type="match status" value="1"/>
</dbReference>
<evidence type="ECO:0000256" key="5">
    <source>
        <dbReference type="PROSITE-ProRule" id="PRU01240"/>
    </source>
</evidence>
<evidence type="ECO:0000259" key="7">
    <source>
        <dbReference type="Pfam" id="PF00082"/>
    </source>
</evidence>
<evidence type="ECO:0000256" key="3">
    <source>
        <dbReference type="ARBA" id="ARBA00022801"/>
    </source>
</evidence>
<evidence type="ECO:0000256" key="6">
    <source>
        <dbReference type="SAM" id="SignalP"/>
    </source>
</evidence>
<evidence type="ECO:0000259" key="8">
    <source>
        <dbReference type="Pfam" id="PF18962"/>
    </source>
</evidence>
<dbReference type="InterPro" id="IPR050131">
    <property type="entry name" value="Peptidase_S8_subtilisin-like"/>
</dbReference>
<dbReference type="NCBIfam" id="TIGR04183">
    <property type="entry name" value="Por_Secre_tail"/>
    <property type="match status" value="1"/>
</dbReference>
<evidence type="ECO:0000256" key="2">
    <source>
        <dbReference type="ARBA" id="ARBA00022729"/>
    </source>
</evidence>
<dbReference type="EMBL" id="JAHWDF010000019">
    <property type="protein sequence ID" value="MBW2962854.1"/>
    <property type="molecule type" value="Genomic_DNA"/>
</dbReference>
<dbReference type="CDD" id="cd07493">
    <property type="entry name" value="Peptidases_S8_9"/>
    <property type="match status" value="1"/>
</dbReference>
<dbReference type="Pfam" id="PF00082">
    <property type="entry name" value="Peptidase_S8"/>
    <property type="match status" value="1"/>
</dbReference>
<evidence type="ECO:0000313" key="9">
    <source>
        <dbReference type="EMBL" id="MBW2962854.1"/>
    </source>
</evidence>
<proteinExistence type="inferred from homology"/>
<dbReference type="InterPro" id="IPR026444">
    <property type="entry name" value="Secre_tail"/>
</dbReference>
<keyword evidence="1 5" id="KW-0645">Protease</keyword>
<dbReference type="InterPro" id="IPR023828">
    <property type="entry name" value="Peptidase_S8_Ser-AS"/>
</dbReference>
<organism evidence="9 10">
    <name type="scientific">Mesonia aestuariivivens</name>
    <dbReference type="NCBI Taxonomy" id="2796128"/>
    <lineage>
        <taxon>Bacteria</taxon>
        <taxon>Pseudomonadati</taxon>
        <taxon>Bacteroidota</taxon>
        <taxon>Flavobacteriia</taxon>
        <taxon>Flavobacteriales</taxon>
        <taxon>Flavobacteriaceae</taxon>
        <taxon>Mesonia</taxon>
    </lineage>
</organism>
<protein>
    <submittedName>
        <fullName evidence="9">S8 family serine peptidase</fullName>
    </submittedName>
</protein>
<dbReference type="Proteomes" id="UP000719267">
    <property type="component" value="Unassembled WGS sequence"/>
</dbReference>
<evidence type="ECO:0000256" key="4">
    <source>
        <dbReference type="ARBA" id="ARBA00022825"/>
    </source>
</evidence>
<name>A0ABS6W560_9FLAO</name>
<comment type="caution">
    <text evidence="9">The sequence shown here is derived from an EMBL/GenBank/DDBJ whole genome shotgun (WGS) entry which is preliminary data.</text>
</comment>
<gene>
    <name evidence="9" type="ORF">KW502_13755</name>
</gene>
<dbReference type="PROSITE" id="PS00136">
    <property type="entry name" value="SUBTILASE_ASP"/>
    <property type="match status" value="1"/>
</dbReference>
<feature type="chain" id="PRO_5045876065" evidence="6">
    <location>
        <begin position="22"/>
        <end position="533"/>
    </location>
</feature>
<dbReference type="PROSITE" id="PS00138">
    <property type="entry name" value="SUBTILASE_SER"/>
    <property type="match status" value="1"/>
</dbReference>
<dbReference type="PANTHER" id="PTHR43806:SF67">
    <property type="entry name" value="EGF-LIKE DOMAIN-CONTAINING PROTEIN"/>
    <property type="match status" value="1"/>
</dbReference>